<dbReference type="AlphaFoldDB" id="A0A8S0ZTS8"/>
<feature type="region of interest" description="Disordered" evidence="1">
    <location>
        <begin position="22"/>
        <end position="63"/>
    </location>
</feature>
<sequence>MREMRKYTRKDRDQMEDKLFTIQTAKIKQNPPHKDFQTKEKKTKGLPVKKTKRNEHQDPKDTDKENCIECLDNYKNIKSKSDWIQCVMCQKWLHDTYTLFKNYCSGYGKLKALSSSN</sequence>
<comment type="caution">
    <text evidence="2">The sequence shown here is derived from an EMBL/GenBank/DDBJ whole genome shotgun (WGS) entry which is preliminary data.</text>
</comment>
<reference evidence="2 3" key="1">
    <citation type="submission" date="2020-04" db="EMBL/GenBank/DDBJ databases">
        <authorList>
            <person name="Wallbank WR R."/>
            <person name="Pardo Diaz C."/>
            <person name="Kozak K."/>
            <person name="Martin S."/>
            <person name="Jiggins C."/>
            <person name="Moest M."/>
            <person name="Warren A I."/>
            <person name="Byers J.R.P. K."/>
            <person name="Montejo-Kovacevich G."/>
            <person name="Yen C E."/>
        </authorList>
    </citation>
    <scope>NUCLEOTIDE SEQUENCE [LARGE SCALE GENOMIC DNA]</scope>
</reference>
<keyword evidence="3" id="KW-1185">Reference proteome</keyword>
<evidence type="ECO:0000256" key="1">
    <source>
        <dbReference type="SAM" id="MobiDB-lite"/>
    </source>
</evidence>
<dbReference type="EMBL" id="CADEBC010000488">
    <property type="protein sequence ID" value="CAB3236861.1"/>
    <property type="molecule type" value="Genomic_DNA"/>
</dbReference>
<protein>
    <submittedName>
        <fullName evidence="2">Uncharacterized protein</fullName>
    </submittedName>
</protein>
<evidence type="ECO:0000313" key="2">
    <source>
        <dbReference type="EMBL" id="CAB3236861.1"/>
    </source>
</evidence>
<gene>
    <name evidence="2" type="ORF">APLA_LOCUS6734</name>
</gene>
<organism evidence="2 3">
    <name type="scientific">Arctia plantaginis</name>
    <name type="common">Wood tiger moth</name>
    <name type="synonym">Phalaena plantaginis</name>
    <dbReference type="NCBI Taxonomy" id="874455"/>
    <lineage>
        <taxon>Eukaryota</taxon>
        <taxon>Metazoa</taxon>
        <taxon>Ecdysozoa</taxon>
        <taxon>Arthropoda</taxon>
        <taxon>Hexapoda</taxon>
        <taxon>Insecta</taxon>
        <taxon>Pterygota</taxon>
        <taxon>Neoptera</taxon>
        <taxon>Endopterygota</taxon>
        <taxon>Lepidoptera</taxon>
        <taxon>Glossata</taxon>
        <taxon>Ditrysia</taxon>
        <taxon>Noctuoidea</taxon>
        <taxon>Erebidae</taxon>
        <taxon>Arctiinae</taxon>
        <taxon>Arctia</taxon>
    </lineage>
</organism>
<name>A0A8S0ZTS8_ARCPL</name>
<proteinExistence type="predicted"/>
<dbReference type="OrthoDB" id="7477068at2759"/>
<evidence type="ECO:0000313" key="3">
    <source>
        <dbReference type="Proteomes" id="UP000494106"/>
    </source>
</evidence>
<dbReference type="Proteomes" id="UP000494106">
    <property type="component" value="Unassembled WGS sequence"/>
</dbReference>
<accession>A0A8S0ZTS8</accession>
<feature type="compositionally biased region" description="Basic and acidic residues" evidence="1">
    <location>
        <begin position="54"/>
        <end position="63"/>
    </location>
</feature>
<feature type="compositionally biased region" description="Basic residues" evidence="1">
    <location>
        <begin position="41"/>
        <end position="53"/>
    </location>
</feature>